<evidence type="ECO:0000313" key="8">
    <source>
        <dbReference type="Proteomes" id="UP000636709"/>
    </source>
</evidence>
<dbReference type="PANTHER" id="PTHR45931">
    <property type="entry name" value="SI:CH211-59O9.10"/>
    <property type="match status" value="1"/>
</dbReference>
<keyword evidence="2 4" id="KW-0863">Zinc-finger</keyword>
<feature type="domain" description="RING-type" evidence="6">
    <location>
        <begin position="219"/>
        <end position="262"/>
    </location>
</feature>
<sequence length="268" mass="28985">MPIASKLVYFQRRPSPAPPDPGPEPPDPRRRAGRDPSSRQRRRSSLSSHHKPGQDPVLGNQREPTRSLGPAGNIAEHVAGISTSSNARLNRSVSDHGRLPDAVQQARERLLQRLNSVDLSGRSRQKTCPAAEPIWAAGLARPADFSSDCILGTLTNCFQPGDSIPASKVDDECTAEEPVCSNADDCTPVPHLERSSACRGGTEEGEGDDHGCEPPASECSICLERCGGEEDGRLALLRCGHVFHSACLDRWLRSRGDCPYCRATVLRP</sequence>
<dbReference type="OrthoDB" id="8062037at2759"/>
<reference evidence="7" key="1">
    <citation type="submission" date="2020-07" db="EMBL/GenBank/DDBJ databases">
        <title>Genome sequence and genetic diversity analysis of an under-domesticated orphan crop, white fonio (Digitaria exilis).</title>
        <authorList>
            <person name="Bennetzen J.L."/>
            <person name="Chen S."/>
            <person name="Ma X."/>
            <person name="Wang X."/>
            <person name="Yssel A.E.J."/>
            <person name="Chaluvadi S.R."/>
            <person name="Johnson M."/>
            <person name="Gangashetty P."/>
            <person name="Hamidou F."/>
            <person name="Sanogo M.D."/>
            <person name="Zwaenepoel A."/>
            <person name="Wallace J."/>
            <person name="Van De Peer Y."/>
            <person name="Van Deynze A."/>
        </authorList>
    </citation>
    <scope>NUCLEOTIDE SEQUENCE</scope>
    <source>
        <tissue evidence="7">Leaves</tissue>
    </source>
</reference>
<dbReference type="InterPro" id="IPR051834">
    <property type="entry name" value="RING_finger_E3_ligase"/>
</dbReference>
<organism evidence="7 8">
    <name type="scientific">Digitaria exilis</name>
    <dbReference type="NCBI Taxonomy" id="1010633"/>
    <lineage>
        <taxon>Eukaryota</taxon>
        <taxon>Viridiplantae</taxon>
        <taxon>Streptophyta</taxon>
        <taxon>Embryophyta</taxon>
        <taxon>Tracheophyta</taxon>
        <taxon>Spermatophyta</taxon>
        <taxon>Magnoliopsida</taxon>
        <taxon>Liliopsida</taxon>
        <taxon>Poales</taxon>
        <taxon>Poaceae</taxon>
        <taxon>PACMAD clade</taxon>
        <taxon>Panicoideae</taxon>
        <taxon>Panicodae</taxon>
        <taxon>Paniceae</taxon>
        <taxon>Anthephorinae</taxon>
        <taxon>Digitaria</taxon>
    </lineage>
</organism>
<dbReference type="AlphaFoldDB" id="A0A835B7N2"/>
<feature type="compositionally biased region" description="Basic residues" evidence="5">
    <location>
        <begin position="39"/>
        <end position="51"/>
    </location>
</feature>
<evidence type="ECO:0000259" key="6">
    <source>
        <dbReference type="PROSITE" id="PS50089"/>
    </source>
</evidence>
<feature type="compositionally biased region" description="Pro residues" evidence="5">
    <location>
        <begin position="15"/>
        <end position="25"/>
    </location>
</feature>
<gene>
    <name evidence="7" type="ORF">HU200_039913</name>
</gene>
<dbReference type="InterPro" id="IPR013083">
    <property type="entry name" value="Znf_RING/FYVE/PHD"/>
</dbReference>
<dbReference type="GO" id="GO:0061630">
    <property type="term" value="F:ubiquitin protein ligase activity"/>
    <property type="evidence" value="ECO:0007669"/>
    <property type="project" value="TreeGrafter"/>
</dbReference>
<name>A0A835B7N2_9POAL</name>
<evidence type="ECO:0000256" key="1">
    <source>
        <dbReference type="ARBA" id="ARBA00022723"/>
    </source>
</evidence>
<dbReference type="EMBL" id="JACEFO010001947">
    <property type="protein sequence ID" value="KAF8692304.1"/>
    <property type="molecule type" value="Genomic_DNA"/>
</dbReference>
<protein>
    <recommendedName>
        <fullName evidence="6">RING-type domain-containing protein</fullName>
    </recommendedName>
</protein>
<keyword evidence="3" id="KW-0862">Zinc</keyword>
<accession>A0A835B7N2</accession>
<dbReference type="Gene3D" id="3.30.40.10">
    <property type="entry name" value="Zinc/RING finger domain, C3HC4 (zinc finger)"/>
    <property type="match status" value="1"/>
</dbReference>
<evidence type="ECO:0000256" key="4">
    <source>
        <dbReference type="PROSITE-ProRule" id="PRU00175"/>
    </source>
</evidence>
<proteinExistence type="predicted"/>
<comment type="caution">
    <text evidence="7">The sequence shown here is derived from an EMBL/GenBank/DDBJ whole genome shotgun (WGS) entry which is preliminary data.</text>
</comment>
<dbReference type="SMART" id="SM00184">
    <property type="entry name" value="RING"/>
    <property type="match status" value="1"/>
</dbReference>
<dbReference type="PANTHER" id="PTHR45931:SF5">
    <property type="entry name" value="RING-TYPE DOMAIN-CONTAINING PROTEIN"/>
    <property type="match status" value="1"/>
</dbReference>
<feature type="region of interest" description="Disordered" evidence="5">
    <location>
        <begin position="1"/>
        <end position="71"/>
    </location>
</feature>
<dbReference type="SUPFAM" id="SSF57850">
    <property type="entry name" value="RING/U-box"/>
    <property type="match status" value="1"/>
</dbReference>
<dbReference type="PROSITE" id="PS50089">
    <property type="entry name" value="ZF_RING_2"/>
    <property type="match status" value="1"/>
</dbReference>
<dbReference type="GO" id="GO:0006511">
    <property type="term" value="P:ubiquitin-dependent protein catabolic process"/>
    <property type="evidence" value="ECO:0007669"/>
    <property type="project" value="TreeGrafter"/>
</dbReference>
<keyword evidence="8" id="KW-1185">Reference proteome</keyword>
<dbReference type="Pfam" id="PF13639">
    <property type="entry name" value="zf-RING_2"/>
    <property type="match status" value="1"/>
</dbReference>
<dbReference type="GO" id="GO:0008270">
    <property type="term" value="F:zinc ion binding"/>
    <property type="evidence" value="ECO:0007669"/>
    <property type="project" value="UniProtKB-KW"/>
</dbReference>
<evidence type="ECO:0000313" key="7">
    <source>
        <dbReference type="EMBL" id="KAF8692304.1"/>
    </source>
</evidence>
<keyword evidence="1" id="KW-0479">Metal-binding</keyword>
<evidence type="ECO:0000256" key="2">
    <source>
        <dbReference type="ARBA" id="ARBA00022771"/>
    </source>
</evidence>
<feature type="compositionally biased region" description="Basic and acidic residues" evidence="5">
    <location>
        <begin position="26"/>
        <end position="38"/>
    </location>
</feature>
<evidence type="ECO:0000256" key="3">
    <source>
        <dbReference type="ARBA" id="ARBA00022833"/>
    </source>
</evidence>
<dbReference type="Proteomes" id="UP000636709">
    <property type="component" value="Unassembled WGS sequence"/>
</dbReference>
<dbReference type="GO" id="GO:0005634">
    <property type="term" value="C:nucleus"/>
    <property type="evidence" value="ECO:0007669"/>
    <property type="project" value="TreeGrafter"/>
</dbReference>
<evidence type="ECO:0000256" key="5">
    <source>
        <dbReference type="SAM" id="MobiDB-lite"/>
    </source>
</evidence>
<dbReference type="InterPro" id="IPR001841">
    <property type="entry name" value="Znf_RING"/>
</dbReference>